<evidence type="ECO:0000313" key="15">
    <source>
        <dbReference type="Proteomes" id="UP001652625"/>
    </source>
</evidence>
<dbReference type="RefSeq" id="XP_065674550.1">
    <property type="nucleotide sequence ID" value="XM_065818478.1"/>
</dbReference>
<dbReference type="Proteomes" id="UP001652625">
    <property type="component" value="Chromosome 14"/>
</dbReference>
<proteinExistence type="predicted"/>
<evidence type="ECO:0000256" key="2">
    <source>
        <dbReference type="ARBA" id="ARBA00004922"/>
    </source>
</evidence>
<keyword evidence="7 13" id="KW-1133">Transmembrane helix</keyword>
<keyword evidence="3" id="KW-0328">Glycosyltransferase</keyword>
<keyword evidence="4" id="KW-0808">Transferase</keyword>
<organism evidence="15 16">
    <name type="scientific">Hydra vulgaris</name>
    <name type="common">Hydra</name>
    <name type="synonym">Hydra attenuata</name>
    <dbReference type="NCBI Taxonomy" id="6087"/>
    <lineage>
        <taxon>Eukaryota</taxon>
        <taxon>Metazoa</taxon>
        <taxon>Cnidaria</taxon>
        <taxon>Hydrozoa</taxon>
        <taxon>Hydroidolina</taxon>
        <taxon>Anthoathecata</taxon>
        <taxon>Aplanulata</taxon>
        <taxon>Hydridae</taxon>
        <taxon>Hydra</taxon>
    </lineage>
</organism>
<evidence type="ECO:0000256" key="6">
    <source>
        <dbReference type="ARBA" id="ARBA00022824"/>
    </source>
</evidence>
<feature type="transmembrane region" description="Helical" evidence="13">
    <location>
        <begin position="6"/>
        <end position="28"/>
    </location>
</feature>
<dbReference type="Gene3D" id="3.40.50.2000">
    <property type="entry name" value="Glycogen Phosphorylase B"/>
    <property type="match status" value="1"/>
</dbReference>
<name>A0ABM4DJ63_HYDVU</name>
<evidence type="ECO:0000256" key="13">
    <source>
        <dbReference type="SAM" id="Phobius"/>
    </source>
</evidence>
<evidence type="ECO:0000256" key="8">
    <source>
        <dbReference type="ARBA" id="ARBA00023136"/>
    </source>
</evidence>
<feature type="domain" description="Glycosyl transferase family 1" evidence="14">
    <location>
        <begin position="272"/>
        <end position="438"/>
    </location>
</feature>
<dbReference type="PANTHER" id="PTHR13036">
    <property type="entry name" value="BETA1,4 MANNOSYLTRANSFERASE"/>
    <property type="match status" value="1"/>
</dbReference>
<dbReference type="PANTHER" id="PTHR13036:SF0">
    <property type="entry name" value="CHITOBIOSYLDIPHOSPHODOLICHOL BETA-MANNOSYLTRANSFERASE"/>
    <property type="match status" value="1"/>
</dbReference>
<gene>
    <name evidence="16" type="primary">LOC136073320</name>
</gene>
<keyword evidence="6" id="KW-0256">Endoplasmic reticulum</keyword>
<reference evidence="16" key="1">
    <citation type="submission" date="2025-08" db="UniProtKB">
        <authorList>
            <consortium name="RefSeq"/>
        </authorList>
    </citation>
    <scope>IDENTIFICATION</scope>
</reference>
<dbReference type="InterPro" id="IPR001296">
    <property type="entry name" value="Glyco_trans_1"/>
</dbReference>
<dbReference type="SUPFAM" id="SSF53756">
    <property type="entry name" value="UDP-Glycosyltransferase/glycogen phosphorylase"/>
    <property type="match status" value="1"/>
</dbReference>
<evidence type="ECO:0000313" key="16">
    <source>
        <dbReference type="RefSeq" id="XP_065674550.1"/>
    </source>
</evidence>
<dbReference type="InterPro" id="IPR026051">
    <property type="entry name" value="ALG1-like"/>
</dbReference>
<dbReference type="Pfam" id="PF00534">
    <property type="entry name" value="Glycos_transf_1"/>
    <property type="match status" value="1"/>
</dbReference>
<evidence type="ECO:0000256" key="12">
    <source>
        <dbReference type="ARBA" id="ARBA00045071"/>
    </source>
</evidence>
<comment type="subcellular location">
    <subcellularLocation>
        <location evidence="1">Endoplasmic reticulum membrane</location>
        <topology evidence="1">Single-pass membrane protein</topology>
    </subcellularLocation>
</comment>
<keyword evidence="15" id="KW-1185">Reference proteome</keyword>
<evidence type="ECO:0000256" key="11">
    <source>
        <dbReference type="ARBA" id="ARBA00033088"/>
    </source>
</evidence>
<evidence type="ECO:0000256" key="5">
    <source>
        <dbReference type="ARBA" id="ARBA00022692"/>
    </source>
</evidence>
<evidence type="ECO:0000256" key="10">
    <source>
        <dbReference type="ARBA" id="ARBA00031566"/>
    </source>
</evidence>
<evidence type="ECO:0000256" key="4">
    <source>
        <dbReference type="ARBA" id="ARBA00022679"/>
    </source>
</evidence>
<dbReference type="GeneID" id="136073320"/>
<evidence type="ECO:0000256" key="9">
    <source>
        <dbReference type="ARBA" id="ARBA00031434"/>
    </source>
</evidence>
<evidence type="ECO:0000256" key="7">
    <source>
        <dbReference type="ARBA" id="ARBA00022989"/>
    </source>
</evidence>
<protein>
    <recommendedName>
        <fullName evidence="10">Beta-1,4-mannosyltransferase</fullName>
    </recommendedName>
    <alternativeName>
        <fullName evidence="11">GDP-Man:GlcNAc2-PP-dolichol mannosyltransferase</fullName>
    </alternativeName>
    <alternativeName>
        <fullName evidence="9">GDP-mannose-dolichol diphosphochitobiose mannosyltransferase</fullName>
    </alternativeName>
</protein>
<comment type="catalytic activity">
    <reaction evidence="12">
        <text>an N,N'-diacetylchitobiosyl-diphospho-di-trans,poly-cis-dolichol + GDP-alpha-D-mannose = a beta-D-Man-(1-&gt;4)-beta-D-GlcNAc-(1-&gt;4)-alpha-D-GlcNAc-diphospho-di-trans,poly-cis-dolichol + GDP + H(+)</text>
        <dbReference type="Rhea" id="RHEA:13865"/>
        <dbReference type="Rhea" id="RHEA-COMP:19510"/>
        <dbReference type="Rhea" id="RHEA-COMP:19511"/>
        <dbReference type="ChEBI" id="CHEBI:15378"/>
        <dbReference type="ChEBI" id="CHEBI:57269"/>
        <dbReference type="ChEBI" id="CHEBI:57527"/>
        <dbReference type="ChEBI" id="CHEBI:58189"/>
        <dbReference type="ChEBI" id="CHEBI:58472"/>
        <dbReference type="EC" id="2.4.1.142"/>
    </reaction>
    <physiologicalReaction direction="left-to-right" evidence="12">
        <dbReference type="Rhea" id="RHEA:13866"/>
    </physiologicalReaction>
</comment>
<evidence type="ECO:0000256" key="1">
    <source>
        <dbReference type="ARBA" id="ARBA00004389"/>
    </source>
</evidence>
<evidence type="ECO:0000256" key="3">
    <source>
        <dbReference type="ARBA" id="ARBA00022676"/>
    </source>
</evidence>
<keyword evidence="8 13" id="KW-0472">Membrane</keyword>
<keyword evidence="5 13" id="KW-0812">Transmembrane</keyword>
<evidence type="ECO:0000259" key="14">
    <source>
        <dbReference type="Pfam" id="PF00534"/>
    </source>
</evidence>
<accession>A0ABM4DJ63</accession>
<feature type="transmembrane region" description="Helical" evidence="13">
    <location>
        <begin position="104"/>
        <end position="125"/>
    </location>
</feature>
<comment type="pathway">
    <text evidence="2">Protein modification; protein glycosylation.</text>
</comment>
<sequence>MDVLFSTILIVSVVHFILTALFIFMLIYRINKNEKNICIVVLGDIGRSPRMQYHATSYCLEKYKVSFVGFSGSKPTSYLTNSLQVKFNYLVQAPDKPKWISSTVYYIFKTIFIGLQLFFVLLFWVERPNQFLVQNPPSIPTLFIVWLVSRIKGSEFVIDWHNYGFSILALNVKNTCHPLVKFSYTFEGFFGYLADKNFCVSNAMKGDLYNKWKIKANVLYDKPPEEFKETTLEDKHNLFLKLSNEGYKIFQGNTSHSTIFTQVNNGSLVLKEDRPAILISSTSWTEDEDFSILLSALEIYQEKKHLLENLPDLICIITGKGPLKEFYQSKIEEKNFESVQIVTPWLSSEDYSKIIGCSDLGICLHTSSSGLDLPMKIVDMFGSGVPVCAIKYTCLEELVKHELNGLVFEDSLRLAEYLVDLFMNFPNQSTKLSKFRNNLKEFQKTRWHHNWLNIMLAKTDLDKQ</sequence>